<accession>A0A225UH27</accession>
<keyword evidence="2" id="KW-0418">Kinase</keyword>
<dbReference type="GO" id="GO:0016301">
    <property type="term" value="F:kinase activity"/>
    <property type="evidence" value="ECO:0007669"/>
    <property type="project" value="UniProtKB-KW"/>
</dbReference>
<sequence length="226" mass="24783">MDAIRLNFSDEYIVQKVYTDFGCSTFSYAIVYRVTTTCESGFYESEGFRHLFHYKTMLEDDGTGTIAFYSTSDCSFLSSYSSYIVGDITTKHVTNNDDCTSDFSSDVFPGNYRWNTSNRNDIVLSDETSNQGDDGDTGGGGLSDEVFALIVFALILCAGILLVLGIVAFVISKSGRNQQQEPRENSLVVTVALDSALAANEILHYEQPDEADGGVIFATLVETLQS</sequence>
<dbReference type="EMBL" id="NBNE01020296">
    <property type="protein sequence ID" value="OWY91419.1"/>
    <property type="molecule type" value="Genomic_DNA"/>
</dbReference>
<reference evidence="3" key="1">
    <citation type="submission" date="2017-03" db="EMBL/GenBank/DDBJ databases">
        <title>Phytopthora megakarya and P. palmivora, two closely related causual agents of cacao black pod achieved similar genome size and gene model numbers by different mechanisms.</title>
        <authorList>
            <person name="Ali S."/>
            <person name="Shao J."/>
            <person name="Larry D.J."/>
            <person name="Kronmiller B."/>
            <person name="Shen D."/>
            <person name="Strem M.D."/>
            <person name="Melnick R.L."/>
            <person name="Guiltinan M.J."/>
            <person name="Tyler B.M."/>
            <person name="Meinhardt L.W."/>
            <person name="Bailey B.A."/>
        </authorList>
    </citation>
    <scope>NUCLEOTIDE SEQUENCE [LARGE SCALE GENOMIC DNA]</scope>
    <source>
        <strain evidence="3">zdho120</strain>
    </source>
</reference>
<keyword evidence="1" id="KW-0472">Membrane</keyword>
<keyword evidence="3" id="KW-1185">Reference proteome</keyword>
<keyword evidence="1" id="KW-0812">Transmembrane</keyword>
<dbReference type="OrthoDB" id="107001at2759"/>
<dbReference type="Proteomes" id="UP000198211">
    <property type="component" value="Unassembled WGS sequence"/>
</dbReference>
<evidence type="ECO:0000313" key="2">
    <source>
        <dbReference type="EMBL" id="OWY91419.1"/>
    </source>
</evidence>
<protein>
    <submittedName>
        <fullName evidence="2">TKL protein kinase</fullName>
    </submittedName>
</protein>
<evidence type="ECO:0000313" key="3">
    <source>
        <dbReference type="Proteomes" id="UP000198211"/>
    </source>
</evidence>
<comment type="caution">
    <text evidence="2">The sequence shown here is derived from an EMBL/GenBank/DDBJ whole genome shotgun (WGS) entry which is preliminary data.</text>
</comment>
<keyword evidence="2" id="KW-0808">Transferase</keyword>
<name>A0A225UH27_9STRA</name>
<organism evidence="2 3">
    <name type="scientific">Phytophthora megakarya</name>
    <dbReference type="NCBI Taxonomy" id="4795"/>
    <lineage>
        <taxon>Eukaryota</taxon>
        <taxon>Sar</taxon>
        <taxon>Stramenopiles</taxon>
        <taxon>Oomycota</taxon>
        <taxon>Peronosporomycetes</taxon>
        <taxon>Peronosporales</taxon>
        <taxon>Peronosporaceae</taxon>
        <taxon>Phytophthora</taxon>
    </lineage>
</organism>
<gene>
    <name evidence="2" type="ORF">PHMEG_00040009</name>
</gene>
<proteinExistence type="predicted"/>
<dbReference type="AlphaFoldDB" id="A0A225UH27"/>
<evidence type="ECO:0000256" key="1">
    <source>
        <dbReference type="SAM" id="Phobius"/>
    </source>
</evidence>
<feature type="transmembrane region" description="Helical" evidence="1">
    <location>
        <begin position="146"/>
        <end position="171"/>
    </location>
</feature>
<keyword evidence="1" id="KW-1133">Transmembrane helix</keyword>